<organism evidence="2 3">
    <name type="scientific">Suillus fuscotomentosus</name>
    <dbReference type="NCBI Taxonomy" id="1912939"/>
    <lineage>
        <taxon>Eukaryota</taxon>
        <taxon>Fungi</taxon>
        <taxon>Dikarya</taxon>
        <taxon>Basidiomycota</taxon>
        <taxon>Agaricomycotina</taxon>
        <taxon>Agaricomycetes</taxon>
        <taxon>Agaricomycetidae</taxon>
        <taxon>Boletales</taxon>
        <taxon>Suillineae</taxon>
        <taxon>Suillaceae</taxon>
        <taxon>Suillus</taxon>
    </lineage>
</organism>
<evidence type="ECO:0000313" key="2">
    <source>
        <dbReference type="EMBL" id="KAG1907640.1"/>
    </source>
</evidence>
<comment type="caution">
    <text evidence="2">The sequence shown here is derived from an EMBL/GenBank/DDBJ whole genome shotgun (WGS) entry which is preliminary data.</text>
</comment>
<dbReference type="EMBL" id="JABBWK010000002">
    <property type="protein sequence ID" value="KAG1907640.1"/>
    <property type="molecule type" value="Genomic_DNA"/>
</dbReference>
<keyword evidence="3" id="KW-1185">Reference proteome</keyword>
<gene>
    <name evidence="2" type="ORF">F5891DRAFT_207591</name>
</gene>
<name>A0AAD4EK73_9AGAM</name>
<accession>A0AAD4EK73</accession>
<evidence type="ECO:0000256" key="1">
    <source>
        <dbReference type="SAM" id="Phobius"/>
    </source>
</evidence>
<dbReference type="Proteomes" id="UP001195769">
    <property type="component" value="Unassembled WGS sequence"/>
</dbReference>
<feature type="transmembrane region" description="Helical" evidence="1">
    <location>
        <begin position="6"/>
        <end position="28"/>
    </location>
</feature>
<dbReference type="GeneID" id="64665196"/>
<keyword evidence="1" id="KW-0472">Membrane</keyword>
<dbReference type="AlphaFoldDB" id="A0AAD4EK73"/>
<reference evidence="2" key="1">
    <citation type="journal article" date="2020" name="New Phytol.">
        <title>Comparative genomics reveals dynamic genome evolution in host specialist ectomycorrhizal fungi.</title>
        <authorList>
            <person name="Lofgren L.A."/>
            <person name="Nguyen N.H."/>
            <person name="Vilgalys R."/>
            <person name="Ruytinx J."/>
            <person name="Liao H.L."/>
            <person name="Branco S."/>
            <person name="Kuo A."/>
            <person name="LaButti K."/>
            <person name="Lipzen A."/>
            <person name="Andreopoulos W."/>
            <person name="Pangilinan J."/>
            <person name="Riley R."/>
            <person name="Hundley H."/>
            <person name="Na H."/>
            <person name="Barry K."/>
            <person name="Grigoriev I.V."/>
            <person name="Stajich J.E."/>
            <person name="Kennedy P.G."/>
        </authorList>
    </citation>
    <scope>NUCLEOTIDE SEQUENCE</scope>
    <source>
        <strain evidence="2">FC203</strain>
    </source>
</reference>
<evidence type="ECO:0000313" key="3">
    <source>
        <dbReference type="Proteomes" id="UP001195769"/>
    </source>
</evidence>
<keyword evidence="1" id="KW-1133">Transmembrane helix</keyword>
<proteinExistence type="predicted"/>
<sequence>MLVLAIMYYILLFIAIYFPHGFTDAPVLPGTVRTRERISFLIHKLTRTHLKEHEDPGWHATWLTREVCTQPLCPGTNSGRVAISTPFVHCPSHATADAFILRDLVTCSCTGSDE</sequence>
<protein>
    <submittedName>
        <fullName evidence="2">Uncharacterized protein</fullName>
    </submittedName>
</protein>
<keyword evidence="1" id="KW-0812">Transmembrane</keyword>
<dbReference type="RefSeq" id="XP_041233215.1">
    <property type="nucleotide sequence ID" value="XM_041370898.1"/>
</dbReference>